<dbReference type="CDD" id="cd06306">
    <property type="entry name" value="PBP1_TorT-like"/>
    <property type="match status" value="1"/>
</dbReference>
<dbReference type="AlphaFoldDB" id="A0A126QRQ9"/>
<protein>
    <submittedName>
        <fullName evidence="6">LacI family transcriptional regulator</fullName>
    </submittedName>
    <submittedName>
        <fullName evidence="7">Monosaccharide ABC transporter substrate-binding protein (CUT2 family)</fullName>
    </submittedName>
</protein>
<dbReference type="NCBIfam" id="NF008185">
    <property type="entry name" value="PRK10936.1"/>
    <property type="match status" value="1"/>
</dbReference>
<dbReference type="Pfam" id="PF13407">
    <property type="entry name" value="Peripla_BP_4"/>
    <property type="match status" value="1"/>
</dbReference>
<evidence type="ECO:0000256" key="4">
    <source>
        <dbReference type="SAM" id="SignalP"/>
    </source>
</evidence>
<keyword evidence="8" id="KW-1185">Reference proteome</keyword>
<evidence type="ECO:0000313" key="7">
    <source>
        <dbReference type="EMBL" id="TDT86767.1"/>
    </source>
</evidence>
<evidence type="ECO:0000313" key="9">
    <source>
        <dbReference type="Proteomes" id="UP000295506"/>
    </source>
</evidence>
<dbReference type="EMBL" id="SOBK01000011">
    <property type="protein sequence ID" value="TDT86767.1"/>
    <property type="molecule type" value="Genomic_DNA"/>
</dbReference>
<feature type="chain" id="PRO_5044548255" evidence="4">
    <location>
        <begin position="37"/>
        <end position="394"/>
    </location>
</feature>
<evidence type="ECO:0000256" key="2">
    <source>
        <dbReference type="ARBA" id="ARBA00007639"/>
    </source>
</evidence>
<reference evidence="7 9" key="2">
    <citation type="submission" date="2019-03" db="EMBL/GenBank/DDBJ databases">
        <title>Genomic Encyclopedia of Type Strains, Phase IV (KMG-IV): sequencing the most valuable type-strain genomes for metagenomic binning, comparative biology and taxonomic classification.</title>
        <authorList>
            <person name="Goeker M."/>
        </authorList>
    </citation>
    <scope>NUCLEOTIDE SEQUENCE [LARGE SCALE GENOMIC DNA]</scope>
    <source>
        <strain evidence="7 9">DSM 101483</strain>
    </source>
</reference>
<dbReference type="InterPro" id="IPR025997">
    <property type="entry name" value="SBP_2_dom"/>
</dbReference>
<dbReference type="KEGG" id="dej:AWY79_17380"/>
<dbReference type="PANTHER" id="PTHR46847">
    <property type="entry name" value="D-ALLOSE-BINDING PERIPLASMIC PROTEIN-RELATED"/>
    <property type="match status" value="1"/>
</dbReference>
<accession>A0A126QRQ9</accession>
<dbReference type="GO" id="GO:0030313">
    <property type="term" value="C:cell envelope"/>
    <property type="evidence" value="ECO:0007669"/>
    <property type="project" value="UniProtKB-SubCell"/>
</dbReference>
<keyword evidence="3 4" id="KW-0732">Signal</keyword>
<comment type="similarity">
    <text evidence="2">Belongs to the bacterial solute-binding protein 2 family.</text>
</comment>
<name>A0A126QRQ9_9BACT</name>
<dbReference type="Proteomes" id="UP000295506">
    <property type="component" value="Unassembled WGS sequence"/>
</dbReference>
<sequence>MATTSRDRFRGKTATFLAGCALLVLAVLLGASFVSAQSDVPPWWPIQVKSYYGVYDPSQKKPGQAATSLSRPRLEEWMPPLAPAGRYTLGVCVPHLKDPYWIAATYGIIDEAKRLGVGIRLMEAGSYHGMQRQIEHLRHHLAEGVDGIILSAISYAGEDDIISEIRAREVPVVELINDVNAPDISAKALVSFHEMGYLTGEYVAEHAEKAGLDEVRVAFFPGPQGSGWSPETLDGFMEALELFPGRVNMAAVAWGDTGKEEQLDLLRRSLAETGPVDYLVGNAVAAEVAPDLLRELGMEDRTTVIATYIMPSLYDLIRSGAVQAAPSDLTVFQGRMAVDMMVRLLKGEKAGRDFPFRSGPFIPMVTTGNIASYPFEGLFGPRDFKPVFELEPRE</sequence>
<evidence type="ECO:0000256" key="3">
    <source>
        <dbReference type="ARBA" id="ARBA00022729"/>
    </source>
</evidence>
<dbReference type="OrthoDB" id="9773673at2"/>
<evidence type="ECO:0000259" key="5">
    <source>
        <dbReference type="Pfam" id="PF13407"/>
    </source>
</evidence>
<evidence type="ECO:0000313" key="6">
    <source>
        <dbReference type="EMBL" id="AMK12750.1"/>
    </source>
</evidence>
<feature type="domain" description="Periplasmic binding protein" evidence="5">
    <location>
        <begin position="90"/>
        <end position="349"/>
    </location>
</feature>
<evidence type="ECO:0000313" key="8">
    <source>
        <dbReference type="Proteomes" id="UP000055611"/>
    </source>
</evidence>
<dbReference type="PANTHER" id="PTHR46847:SF1">
    <property type="entry name" value="D-ALLOSE-BINDING PERIPLASMIC PROTEIN-RELATED"/>
    <property type="match status" value="1"/>
</dbReference>
<reference evidence="6 8" key="1">
    <citation type="journal article" date="2016" name="Front. Microbiol.">
        <title>Genome Sequence of the Piezophilic, Mesophilic Sulfate-Reducing Bacterium Desulfovibrio indicus J2T.</title>
        <authorList>
            <person name="Cao J."/>
            <person name="Maignien L."/>
            <person name="Shao Z."/>
            <person name="Alain K."/>
            <person name="Jebbar M."/>
        </authorList>
    </citation>
    <scope>NUCLEOTIDE SEQUENCE [LARGE SCALE GENOMIC DNA]</scope>
    <source>
        <strain evidence="6 8">J2</strain>
    </source>
</reference>
<gene>
    <name evidence="6" type="ORF">AWY79_17380</name>
    <name evidence="7" type="ORF">EDC59_11185</name>
</gene>
<feature type="signal peptide" evidence="4">
    <location>
        <begin position="1"/>
        <end position="36"/>
    </location>
</feature>
<organism evidence="7 9">
    <name type="scientific">Pseudodesulfovibrio indicus</name>
    <dbReference type="NCBI Taxonomy" id="1716143"/>
    <lineage>
        <taxon>Bacteria</taxon>
        <taxon>Pseudomonadati</taxon>
        <taxon>Thermodesulfobacteriota</taxon>
        <taxon>Desulfovibrionia</taxon>
        <taxon>Desulfovibrionales</taxon>
        <taxon>Desulfovibrionaceae</taxon>
    </lineage>
</organism>
<dbReference type="Gene3D" id="3.40.50.2300">
    <property type="match status" value="2"/>
</dbReference>
<dbReference type="InterPro" id="IPR028082">
    <property type="entry name" value="Peripla_BP_I"/>
</dbReference>
<dbReference type="SUPFAM" id="SSF53822">
    <property type="entry name" value="Periplasmic binding protein-like I"/>
    <property type="match status" value="1"/>
</dbReference>
<evidence type="ECO:0000256" key="1">
    <source>
        <dbReference type="ARBA" id="ARBA00004196"/>
    </source>
</evidence>
<proteinExistence type="inferred from homology"/>
<dbReference type="RefSeq" id="WP_066806648.1">
    <property type="nucleotide sequence ID" value="NZ_CP014206.1"/>
</dbReference>
<dbReference type="Proteomes" id="UP000055611">
    <property type="component" value="Chromosome"/>
</dbReference>
<dbReference type="EMBL" id="CP014206">
    <property type="protein sequence ID" value="AMK12750.1"/>
    <property type="molecule type" value="Genomic_DNA"/>
</dbReference>
<comment type="subcellular location">
    <subcellularLocation>
        <location evidence="1">Cell envelope</location>
    </subcellularLocation>
</comment>
<dbReference type="GO" id="GO:0030246">
    <property type="term" value="F:carbohydrate binding"/>
    <property type="evidence" value="ECO:0007669"/>
    <property type="project" value="UniProtKB-ARBA"/>
</dbReference>